<reference evidence="1 2" key="1">
    <citation type="journal article" date="2014" name="Am. J. Bot.">
        <title>Genome assembly and annotation for red clover (Trifolium pratense; Fabaceae).</title>
        <authorList>
            <person name="Istvanek J."/>
            <person name="Jaros M."/>
            <person name="Krenek A."/>
            <person name="Repkova J."/>
        </authorList>
    </citation>
    <scope>NUCLEOTIDE SEQUENCE [LARGE SCALE GENOMIC DNA]</scope>
    <source>
        <strain evidence="2">cv. Tatra</strain>
        <tissue evidence="1">Young leaves</tissue>
    </source>
</reference>
<dbReference type="AlphaFoldDB" id="A0A2K3KQI7"/>
<evidence type="ECO:0000313" key="1">
    <source>
        <dbReference type="EMBL" id="PNX68541.1"/>
    </source>
</evidence>
<feature type="non-terminal residue" evidence="1">
    <location>
        <position position="1"/>
    </location>
</feature>
<proteinExistence type="predicted"/>
<sequence length="23" mass="2724">GSDIDGTMFWNELDVMHFGPLRW</sequence>
<organism evidence="1 2">
    <name type="scientific">Trifolium pratense</name>
    <name type="common">Red clover</name>
    <dbReference type="NCBI Taxonomy" id="57577"/>
    <lineage>
        <taxon>Eukaryota</taxon>
        <taxon>Viridiplantae</taxon>
        <taxon>Streptophyta</taxon>
        <taxon>Embryophyta</taxon>
        <taxon>Tracheophyta</taxon>
        <taxon>Spermatophyta</taxon>
        <taxon>Magnoliopsida</taxon>
        <taxon>eudicotyledons</taxon>
        <taxon>Gunneridae</taxon>
        <taxon>Pentapetalae</taxon>
        <taxon>rosids</taxon>
        <taxon>fabids</taxon>
        <taxon>Fabales</taxon>
        <taxon>Fabaceae</taxon>
        <taxon>Papilionoideae</taxon>
        <taxon>50 kb inversion clade</taxon>
        <taxon>NPAAA clade</taxon>
        <taxon>Hologalegina</taxon>
        <taxon>IRL clade</taxon>
        <taxon>Trifolieae</taxon>
        <taxon>Trifolium</taxon>
    </lineage>
</organism>
<accession>A0A2K3KQI7</accession>
<comment type="caution">
    <text evidence="1">The sequence shown here is derived from an EMBL/GenBank/DDBJ whole genome shotgun (WGS) entry which is preliminary data.</text>
</comment>
<dbReference type="EMBL" id="ASHM01229962">
    <property type="protein sequence ID" value="PNX68541.1"/>
    <property type="molecule type" value="Genomic_DNA"/>
</dbReference>
<gene>
    <name evidence="1" type="ORF">L195_g064026</name>
</gene>
<evidence type="ECO:0000313" key="2">
    <source>
        <dbReference type="Proteomes" id="UP000236291"/>
    </source>
</evidence>
<reference evidence="1 2" key="2">
    <citation type="journal article" date="2017" name="Front. Plant Sci.">
        <title>Gene Classification and Mining of Molecular Markers Useful in Red Clover (Trifolium pratense) Breeding.</title>
        <authorList>
            <person name="Istvanek J."/>
            <person name="Dluhosova J."/>
            <person name="Dluhos P."/>
            <person name="Patkova L."/>
            <person name="Nedelnik J."/>
            <person name="Repkova J."/>
        </authorList>
    </citation>
    <scope>NUCLEOTIDE SEQUENCE [LARGE SCALE GENOMIC DNA]</scope>
    <source>
        <strain evidence="2">cv. Tatra</strain>
        <tissue evidence="1">Young leaves</tissue>
    </source>
</reference>
<dbReference type="Proteomes" id="UP000236291">
    <property type="component" value="Unassembled WGS sequence"/>
</dbReference>
<name>A0A2K3KQI7_TRIPR</name>
<protein>
    <submittedName>
        <fullName evidence="1">Uncharacterized protein</fullName>
    </submittedName>
</protein>